<reference evidence="2 3" key="1">
    <citation type="journal article" date="2019" name="Environ. Microbiol.">
        <title>At the nexus of three kingdoms: the genome of the mycorrhizal fungus Gigaspora margarita provides insights into plant, endobacterial and fungal interactions.</title>
        <authorList>
            <person name="Venice F."/>
            <person name="Ghignone S."/>
            <person name="Salvioli di Fossalunga A."/>
            <person name="Amselem J."/>
            <person name="Novero M."/>
            <person name="Xianan X."/>
            <person name="Sedzielewska Toro K."/>
            <person name="Morin E."/>
            <person name="Lipzen A."/>
            <person name="Grigoriev I.V."/>
            <person name="Henrissat B."/>
            <person name="Martin F.M."/>
            <person name="Bonfante P."/>
        </authorList>
    </citation>
    <scope>NUCLEOTIDE SEQUENCE [LARGE SCALE GENOMIC DNA]</scope>
    <source>
        <strain evidence="2 3">BEG34</strain>
    </source>
</reference>
<keyword evidence="1" id="KW-0732">Signal</keyword>
<evidence type="ECO:0000256" key="1">
    <source>
        <dbReference type="SAM" id="SignalP"/>
    </source>
</evidence>
<gene>
    <name evidence="2" type="ORF">F8M41_016920</name>
</gene>
<keyword evidence="3" id="KW-1185">Reference proteome</keyword>
<dbReference type="InterPro" id="IPR043504">
    <property type="entry name" value="Peptidase_S1_PA_chymotrypsin"/>
</dbReference>
<comment type="caution">
    <text evidence="2">The sequence shown here is derived from an EMBL/GenBank/DDBJ whole genome shotgun (WGS) entry which is preliminary data.</text>
</comment>
<dbReference type="Gene3D" id="2.40.10.10">
    <property type="entry name" value="Trypsin-like serine proteases"/>
    <property type="match status" value="2"/>
</dbReference>
<accession>A0A8H3ZVF0</accession>
<dbReference type="GO" id="GO:0008233">
    <property type="term" value="F:peptidase activity"/>
    <property type="evidence" value="ECO:0007669"/>
    <property type="project" value="UniProtKB-KW"/>
</dbReference>
<evidence type="ECO:0000313" key="3">
    <source>
        <dbReference type="Proteomes" id="UP000439903"/>
    </source>
</evidence>
<dbReference type="Proteomes" id="UP000439903">
    <property type="component" value="Unassembled WGS sequence"/>
</dbReference>
<protein>
    <submittedName>
        <fullName evidence="2">Serine protease</fullName>
    </submittedName>
</protein>
<evidence type="ECO:0000313" key="2">
    <source>
        <dbReference type="EMBL" id="KAF0333098.1"/>
    </source>
</evidence>
<dbReference type="EMBL" id="WTPW01003763">
    <property type="protein sequence ID" value="KAF0333098.1"/>
    <property type="molecule type" value="Genomic_DNA"/>
</dbReference>
<dbReference type="InterPro" id="IPR009003">
    <property type="entry name" value="Peptidase_S1_PA"/>
</dbReference>
<keyword evidence="2" id="KW-0645">Protease</keyword>
<dbReference type="GO" id="GO:0006508">
    <property type="term" value="P:proteolysis"/>
    <property type="evidence" value="ECO:0007669"/>
    <property type="project" value="UniProtKB-KW"/>
</dbReference>
<feature type="chain" id="PRO_5034477195" evidence="1">
    <location>
        <begin position="26"/>
        <end position="325"/>
    </location>
</feature>
<dbReference type="AlphaFoldDB" id="A0A8H3ZVF0"/>
<keyword evidence="2" id="KW-0378">Hydrolase</keyword>
<name>A0A8H3ZVF0_GIGMA</name>
<dbReference type="SUPFAM" id="SSF50494">
    <property type="entry name" value="Trypsin-like serine proteases"/>
    <property type="match status" value="1"/>
</dbReference>
<dbReference type="OrthoDB" id="10037376at2759"/>
<organism evidence="2 3">
    <name type="scientific">Gigaspora margarita</name>
    <dbReference type="NCBI Taxonomy" id="4874"/>
    <lineage>
        <taxon>Eukaryota</taxon>
        <taxon>Fungi</taxon>
        <taxon>Fungi incertae sedis</taxon>
        <taxon>Mucoromycota</taxon>
        <taxon>Glomeromycotina</taxon>
        <taxon>Glomeromycetes</taxon>
        <taxon>Diversisporales</taxon>
        <taxon>Gigasporaceae</taxon>
        <taxon>Gigaspora</taxon>
    </lineage>
</organism>
<feature type="signal peptide" evidence="1">
    <location>
        <begin position="1"/>
        <end position="25"/>
    </location>
</feature>
<sequence>MNKKTMFYFLIALVVLTLIINSSYSIPMIYKYNNDEKLDFWITAKIKKAEHLKTRKIGFKTRNTKTIKNTTNSSKYTKYMPPLEKKYVIINNTIIEATNVNQIQAYPIGLLIIHHEGELFTCTASVISTNNGNIGLTAAHCLFDHATQTYYDDIVFSPGYNNGQVGPLGAIRVVQKIVTDEFLNNNDDQFDWGMVKFDFNMGGHPLQAFTGALGWTFNVGNNTPTTILGYPDEGGLQNCPNDGLTLCAWQGITHLVENNEYYVIPNLEIGNGASGAPCMINYDPNANLGTLYSDYASFDELNDEALLPFYNPIEFQALLGEIIGF</sequence>
<proteinExistence type="predicted"/>